<proteinExistence type="inferred from homology"/>
<evidence type="ECO:0000256" key="2">
    <source>
        <dbReference type="ARBA" id="ARBA00006448"/>
    </source>
</evidence>
<evidence type="ECO:0000259" key="9">
    <source>
        <dbReference type="Pfam" id="PF20730"/>
    </source>
</evidence>
<dbReference type="AlphaFoldDB" id="A0A4Y6V658"/>
<evidence type="ECO:0000256" key="4">
    <source>
        <dbReference type="ARBA" id="ARBA00022692"/>
    </source>
</evidence>
<keyword evidence="3" id="KW-1003">Cell membrane</keyword>
<evidence type="ECO:0000313" key="11">
    <source>
        <dbReference type="Proteomes" id="UP000317214"/>
    </source>
</evidence>
<dbReference type="InterPro" id="IPR023090">
    <property type="entry name" value="UPF0702_alpha/beta_dom_sf"/>
</dbReference>
<evidence type="ECO:0000256" key="3">
    <source>
        <dbReference type="ARBA" id="ARBA00022475"/>
    </source>
</evidence>
<dbReference type="InterPro" id="IPR048454">
    <property type="entry name" value="YetF_N"/>
</dbReference>
<feature type="domain" description="YetF C-terminal" evidence="8">
    <location>
        <begin position="88"/>
        <end position="207"/>
    </location>
</feature>
<evidence type="ECO:0000313" key="10">
    <source>
        <dbReference type="EMBL" id="QDH25433.1"/>
    </source>
</evidence>
<keyword evidence="11" id="KW-1185">Reference proteome</keyword>
<comment type="similarity">
    <text evidence="2">Belongs to the UPF0702 family.</text>
</comment>
<dbReference type="InterPro" id="IPR007353">
    <property type="entry name" value="DUF421"/>
</dbReference>
<organism evidence="10 11">
    <name type="scientific">Neokomagataea tanensis</name>
    <dbReference type="NCBI Taxonomy" id="661191"/>
    <lineage>
        <taxon>Bacteria</taxon>
        <taxon>Pseudomonadati</taxon>
        <taxon>Pseudomonadota</taxon>
        <taxon>Alphaproteobacteria</taxon>
        <taxon>Acetobacterales</taxon>
        <taxon>Acetobacteraceae</taxon>
        <taxon>Neokomagataea</taxon>
    </lineage>
</organism>
<dbReference type="PANTHER" id="PTHR34582:SF6">
    <property type="entry name" value="UPF0702 TRANSMEMBRANE PROTEIN YCAP"/>
    <property type="match status" value="1"/>
</dbReference>
<evidence type="ECO:0000259" key="8">
    <source>
        <dbReference type="Pfam" id="PF04239"/>
    </source>
</evidence>
<feature type="transmembrane region" description="Helical" evidence="7">
    <location>
        <begin position="65"/>
        <end position="85"/>
    </location>
</feature>
<evidence type="ECO:0000256" key="7">
    <source>
        <dbReference type="SAM" id="Phobius"/>
    </source>
</evidence>
<reference evidence="10 11" key="1">
    <citation type="submission" date="2018-09" db="EMBL/GenBank/DDBJ databases">
        <title>The complete genome sequence of Neokomagataea tanensis NBRC 106556(T).</title>
        <authorList>
            <person name="Chua K.-O."/>
            <person name="See-Too W.-S."/>
            <person name="Hong K.-W."/>
            <person name="Yin W.-F."/>
            <person name="Chan K.-G."/>
        </authorList>
    </citation>
    <scope>NUCLEOTIDE SEQUENCE [LARGE SCALE GENOMIC DNA]</scope>
    <source>
        <strain evidence="11">AH13 \ NBRC 106556</strain>
    </source>
</reference>
<keyword evidence="4 7" id="KW-0812">Transmembrane</keyword>
<evidence type="ECO:0000256" key="1">
    <source>
        <dbReference type="ARBA" id="ARBA00004651"/>
    </source>
</evidence>
<gene>
    <name evidence="10" type="ORF">D5366_09655</name>
</gene>
<dbReference type="Proteomes" id="UP000317214">
    <property type="component" value="Chromosome"/>
</dbReference>
<feature type="transmembrane region" description="Helical" evidence="7">
    <location>
        <begin position="42"/>
        <end position="59"/>
    </location>
</feature>
<dbReference type="KEGG" id="ntn:D5366_09655"/>
<dbReference type="Pfam" id="PF04239">
    <property type="entry name" value="DUF421"/>
    <property type="match status" value="1"/>
</dbReference>
<evidence type="ECO:0000256" key="5">
    <source>
        <dbReference type="ARBA" id="ARBA00022989"/>
    </source>
</evidence>
<protein>
    <submittedName>
        <fullName evidence="10">DUF421 domain-containing protein</fullName>
    </submittedName>
</protein>
<feature type="domain" description="YetF-like N-terminal transmembrane" evidence="9">
    <location>
        <begin position="13"/>
        <end position="85"/>
    </location>
</feature>
<accession>A0A4Y6V658</accession>
<dbReference type="Pfam" id="PF20730">
    <property type="entry name" value="YetF_N"/>
    <property type="match status" value="1"/>
</dbReference>
<dbReference type="Gene3D" id="3.30.240.20">
    <property type="entry name" value="bsu07140 like domains"/>
    <property type="match status" value="1"/>
</dbReference>
<evidence type="ECO:0000256" key="6">
    <source>
        <dbReference type="ARBA" id="ARBA00023136"/>
    </source>
</evidence>
<name>A0A4Y6V658_9PROT</name>
<keyword evidence="6 7" id="KW-0472">Membrane</keyword>
<keyword evidence="5 7" id="KW-1133">Transmembrane helix</keyword>
<dbReference type="PANTHER" id="PTHR34582">
    <property type="entry name" value="UPF0702 TRANSMEMBRANE PROTEIN YCAP"/>
    <property type="match status" value="1"/>
</dbReference>
<feature type="transmembrane region" description="Helical" evidence="7">
    <location>
        <begin position="6"/>
        <end position="30"/>
    </location>
</feature>
<sequence>MNGAAGMMFFVWVVIKVLVGVIMVIAYLNITGRSQVSQMTPIDLFGNFIMGGVVGGILYNDKVDFFRYVMLLFVCIVVMASLNYLTRRWALLRKASIGRPIPIIENGRFVVQAFEDHRSRLDIHDLASNLRMQGIFGFDRIQFAQIEPTGNISVIQGDKMHPTRFVVFRGKLLNAELEAGEFEEEWVRHELTLAGEGDLEQIFLAEWCYERMVIIRQDGQIIRGPLRPTRSVNAQNPLPLSRVERMAAHPWGIGASS</sequence>
<dbReference type="EMBL" id="CP032485">
    <property type="protein sequence ID" value="QDH25433.1"/>
    <property type="molecule type" value="Genomic_DNA"/>
</dbReference>
<comment type="subcellular location">
    <subcellularLocation>
        <location evidence="1">Cell membrane</location>
        <topology evidence="1">Multi-pass membrane protein</topology>
    </subcellularLocation>
</comment>
<dbReference type="GO" id="GO:0005886">
    <property type="term" value="C:plasma membrane"/>
    <property type="evidence" value="ECO:0007669"/>
    <property type="project" value="UniProtKB-SubCell"/>
</dbReference>